<dbReference type="Gramene" id="ERN02603">
    <property type="protein sequence ID" value="ERN02603"/>
    <property type="gene ID" value="AMTR_s00087p00152520"/>
</dbReference>
<dbReference type="Proteomes" id="UP000017836">
    <property type="component" value="Unassembled WGS sequence"/>
</dbReference>
<reference evidence="2" key="1">
    <citation type="journal article" date="2013" name="Science">
        <title>The Amborella genome and the evolution of flowering plants.</title>
        <authorList>
            <consortium name="Amborella Genome Project"/>
        </authorList>
    </citation>
    <scope>NUCLEOTIDE SEQUENCE [LARGE SCALE GENOMIC DNA]</scope>
</reference>
<evidence type="ECO:0000313" key="2">
    <source>
        <dbReference type="Proteomes" id="UP000017836"/>
    </source>
</evidence>
<name>W1P3U5_AMBTC</name>
<keyword evidence="2" id="KW-1185">Reference proteome</keyword>
<protein>
    <submittedName>
        <fullName evidence="1">Uncharacterized protein</fullName>
    </submittedName>
</protein>
<evidence type="ECO:0000313" key="1">
    <source>
        <dbReference type="EMBL" id="ERN02603.1"/>
    </source>
</evidence>
<dbReference type="AlphaFoldDB" id="W1P3U5"/>
<dbReference type="HOGENOM" id="CLU_2402634_0_0_1"/>
<accession>W1P3U5</accession>
<organism evidence="1 2">
    <name type="scientific">Amborella trichopoda</name>
    <dbReference type="NCBI Taxonomy" id="13333"/>
    <lineage>
        <taxon>Eukaryota</taxon>
        <taxon>Viridiplantae</taxon>
        <taxon>Streptophyta</taxon>
        <taxon>Embryophyta</taxon>
        <taxon>Tracheophyta</taxon>
        <taxon>Spermatophyta</taxon>
        <taxon>Magnoliopsida</taxon>
        <taxon>Amborellales</taxon>
        <taxon>Amborellaceae</taxon>
        <taxon>Amborella</taxon>
    </lineage>
</organism>
<gene>
    <name evidence="1" type="ORF">AMTR_s00087p00152520</name>
</gene>
<sequence>MMRDPDIADVHLPNSYKLLLAKGNGSAERLVIESGRPNGSPKQRDEVIILLHLGMLSRARRPMMHADIHTTTLNVGVAIGAKGQRIELGIRLR</sequence>
<dbReference type="EMBL" id="KI394524">
    <property type="protein sequence ID" value="ERN02603.1"/>
    <property type="molecule type" value="Genomic_DNA"/>
</dbReference>
<proteinExistence type="predicted"/>